<evidence type="ECO:0000313" key="6">
    <source>
        <dbReference type="EMBL" id="MBA4630734.1"/>
    </source>
</evidence>
<dbReference type="InterPro" id="IPR011598">
    <property type="entry name" value="bHLH_dom"/>
</dbReference>
<dbReference type="InterPro" id="IPR052610">
    <property type="entry name" value="bHLH_transcription_regulator"/>
</dbReference>
<dbReference type="GO" id="GO:0005634">
    <property type="term" value="C:nucleus"/>
    <property type="evidence" value="ECO:0007669"/>
    <property type="project" value="UniProtKB-SubCell"/>
</dbReference>
<dbReference type="PANTHER" id="PTHR45959">
    <property type="entry name" value="BHLH TRANSCRIPTION FACTOR"/>
    <property type="match status" value="1"/>
</dbReference>
<organism evidence="6">
    <name type="scientific">Opuntia streptacantha</name>
    <name type="common">Prickly pear cactus</name>
    <name type="synonym">Opuntia cardona</name>
    <dbReference type="NCBI Taxonomy" id="393608"/>
    <lineage>
        <taxon>Eukaryota</taxon>
        <taxon>Viridiplantae</taxon>
        <taxon>Streptophyta</taxon>
        <taxon>Embryophyta</taxon>
        <taxon>Tracheophyta</taxon>
        <taxon>Spermatophyta</taxon>
        <taxon>Magnoliopsida</taxon>
        <taxon>eudicotyledons</taxon>
        <taxon>Gunneridae</taxon>
        <taxon>Pentapetalae</taxon>
        <taxon>Caryophyllales</taxon>
        <taxon>Cactineae</taxon>
        <taxon>Cactaceae</taxon>
        <taxon>Opuntioideae</taxon>
        <taxon>Opuntia</taxon>
    </lineage>
</organism>
<evidence type="ECO:0000256" key="4">
    <source>
        <dbReference type="ARBA" id="ARBA00023242"/>
    </source>
</evidence>
<dbReference type="Gene3D" id="4.10.280.10">
    <property type="entry name" value="Helix-loop-helix DNA-binding domain"/>
    <property type="match status" value="1"/>
</dbReference>
<dbReference type="AlphaFoldDB" id="A0A7C8YZT3"/>
<comment type="subcellular location">
    <subcellularLocation>
        <location evidence="1">Nucleus</location>
    </subcellularLocation>
</comment>
<proteinExistence type="predicted"/>
<keyword evidence="4" id="KW-0539">Nucleus</keyword>
<reference evidence="6" key="1">
    <citation type="journal article" date="2013" name="J. Plant Res.">
        <title>Effect of fungi and light on seed germination of three Opuntia species from semiarid lands of central Mexico.</title>
        <authorList>
            <person name="Delgado-Sanchez P."/>
            <person name="Jimenez-Bremont J.F."/>
            <person name="Guerrero-Gonzalez Mde L."/>
            <person name="Flores J."/>
        </authorList>
    </citation>
    <scope>NUCLEOTIDE SEQUENCE</scope>
    <source>
        <tissue evidence="6">Cladode</tissue>
    </source>
</reference>
<accession>A0A7C8YZT3</accession>
<evidence type="ECO:0000256" key="2">
    <source>
        <dbReference type="ARBA" id="ARBA00023015"/>
    </source>
</evidence>
<dbReference type="EMBL" id="GISG01074942">
    <property type="protein sequence ID" value="MBA4630734.1"/>
    <property type="molecule type" value="Transcribed_RNA"/>
</dbReference>
<dbReference type="InterPro" id="IPR036638">
    <property type="entry name" value="HLH_DNA-bd_sf"/>
</dbReference>
<keyword evidence="3" id="KW-0804">Transcription</keyword>
<dbReference type="PROSITE" id="PS50888">
    <property type="entry name" value="BHLH"/>
    <property type="match status" value="1"/>
</dbReference>
<evidence type="ECO:0000256" key="1">
    <source>
        <dbReference type="ARBA" id="ARBA00004123"/>
    </source>
</evidence>
<name>A0A7C8YZT3_OPUST</name>
<dbReference type="Pfam" id="PF00010">
    <property type="entry name" value="HLH"/>
    <property type="match status" value="1"/>
</dbReference>
<reference evidence="6" key="2">
    <citation type="submission" date="2020-07" db="EMBL/GenBank/DDBJ databases">
        <authorList>
            <person name="Vera ALvarez R."/>
            <person name="Arias-Moreno D.M."/>
            <person name="Jimenez-Jacinto V."/>
            <person name="Jimenez-Bremont J.F."/>
            <person name="Swaminathan K."/>
            <person name="Moose S.P."/>
            <person name="Guerrero-Gonzalez M.L."/>
            <person name="Marino-Ramirez L."/>
            <person name="Landsman D."/>
            <person name="Rodriguez-Kessler M."/>
            <person name="Delgado-Sanchez P."/>
        </authorList>
    </citation>
    <scope>NUCLEOTIDE SEQUENCE</scope>
    <source>
        <tissue evidence="6">Cladode</tissue>
    </source>
</reference>
<feature type="domain" description="BHLH" evidence="5">
    <location>
        <begin position="56"/>
        <end position="106"/>
    </location>
</feature>
<evidence type="ECO:0000256" key="3">
    <source>
        <dbReference type="ARBA" id="ARBA00023163"/>
    </source>
</evidence>
<dbReference type="SMART" id="SM00353">
    <property type="entry name" value="HLH"/>
    <property type="match status" value="1"/>
</dbReference>
<dbReference type="GO" id="GO:0046983">
    <property type="term" value="F:protein dimerization activity"/>
    <property type="evidence" value="ECO:0007669"/>
    <property type="project" value="InterPro"/>
</dbReference>
<protein>
    <recommendedName>
        <fullName evidence="5">BHLH domain-containing protein</fullName>
    </recommendedName>
</protein>
<sequence>MANAMANEGVGGRYCTASNTSGSGKGNHGQQQLISFGSSQFNDFEDACANTRRTKRSAREHALVERKRRQKLSQLFLSLASHIPGLQKGEKQARIVGETTSYIRELKQRVLLLEQQALKRRTQDQTMDSAQSCHIFTDEGSFCSSDGNSNNISSMNGASDIEVQLSDENDDILIAVHCQKDDDVLPKLLLEMRKLHLTPSNINVMPFGNYMDVTIIAQKQEHAISMATEDMQNLLRSALQ</sequence>
<keyword evidence="2" id="KW-0805">Transcription regulation</keyword>
<dbReference type="SUPFAM" id="SSF47459">
    <property type="entry name" value="HLH, helix-loop-helix DNA-binding domain"/>
    <property type="match status" value="1"/>
</dbReference>
<dbReference type="PANTHER" id="PTHR45959:SF2">
    <property type="entry name" value="BHLH TRANSCRIPTION FACTOR"/>
    <property type="match status" value="1"/>
</dbReference>
<evidence type="ECO:0000259" key="5">
    <source>
        <dbReference type="PROSITE" id="PS50888"/>
    </source>
</evidence>